<dbReference type="EMBL" id="AP025028">
    <property type="protein sequence ID" value="BDA80497.1"/>
    <property type="molecule type" value="Genomic_DNA"/>
</dbReference>
<accession>A0ABM7UNC9</accession>
<evidence type="ECO:0000313" key="2">
    <source>
        <dbReference type="Proteomes" id="UP000245263"/>
    </source>
</evidence>
<gene>
    <name evidence="1" type="ORF">LPTSP3_g34270</name>
</gene>
<organism evidence="1 2">
    <name type="scientific">Leptospira kobayashii</name>
    <dbReference type="NCBI Taxonomy" id="1917830"/>
    <lineage>
        <taxon>Bacteria</taxon>
        <taxon>Pseudomonadati</taxon>
        <taxon>Spirochaetota</taxon>
        <taxon>Spirochaetia</taxon>
        <taxon>Leptospirales</taxon>
        <taxon>Leptospiraceae</taxon>
        <taxon>Leptospira</taxon>
    </lineage>
</organism>
<sequence length="209" mass="23222">MLKVNENKSPIPSNGFLESLIDLFAGLEQYRSPYAPTVQAPDEMVEQLVQNASFKTGLVSATCSLPPGPLGLLSILPELLVIYRIQGHLVLDIAALHGKEVHVTRELLLYCLFKHGSAHVFRKVIEETSLKILIRPTTVMLFQSLLEKVGLLITKTVLRKQFARWIPLGGAVVTGTFAYFDTKKVGTTAHALFSKEIETWNHITDLEAE</sequence>
<name>A0ABM7UNC9_9LEPT</name>
<protein>
    <recommendedName>
        <fullName evidence="3">EcsC family protein</fullName>
    </recommendedName>
</protein>
<evidence type="ECO:0000313" key="1">
    <source>
        <dbReference type="EMBL" id="BDA80497.1"/>
    </source>
</evidence>
<dbReference type="Proteomes" id="UP000245263">
    <property type="component" value="Chromosome 1"/>
</dbReference>
<reference evidence="1 2" key="1">
    <citation type="submission" date="2021-08" db="EMBL/GenBank/DDBJ databases">
        <title>Complete genome sequence of Leptospira kobayashii strain E30.</title>
        <authorList>
            <person name="Nakao R."/>
            <person name="Nakamura S."/>
            <person name="Masuzawa T."/>
            <person name="Koizumi N."/>
        </authorList>
    </citation>
    <scope>NUCLEOTIDE SEQUENCE [LARGE SCALE GENOMIC DNA]</scope>
    <source>
        <strain evidence="1 2">E30</strain>
    </source>
</reference>
<evidence type="ECO:0008006" key="3">
    <source>
        <dbReference type="Google" id="ProtNLM"/>
    </source>
</evidence>
<proteinExistence type="predicted"/>
<keyword evidence="2" id="KW-1185">Reference proteome</keyword>